<keyword evidence="2" id="KW-0812">Transmembrane</keyword>
<protein>
    <submittedName>
        <fullName evidence="3">Uncharacterized protein</fullName>
    </submittedName>
</protein>
<evidence type="ECO:0000256" key="1">
    <source>
        <dbReference type="SAM" id="MobiDB-lite"/>
    </source>
</evidence>
<dbReference type="Proteomes" id="UP001443914">
    <property type="component" value="Unassembled WGS sequence"/>
</dbReference>
<evidence type="ECO:0000256" key="2">
    <source>
        <dbReference type="SAM" id="Phobius"/>
    </source>
</evidence>
<evidence type="ECO:0000313" key="4">
    <source>
        <dbReference type="Proteomes" id="UP001443914"/>
    </source>
</evidence>
<keyword evidence="4" id="KW-1185">Reference proteome</keyword>
<organism evidence="3 4">
    <name type="scientific">Saponaria officinalis</name>
    <name type="common">Common soapwort</name>
    <name type="synonym">Lychnis saponaria</name>
    <dbReference type="NCBI Taxonomy" id="3572"/>
    <lineage>
        <taxon>Eukaryota</taxon>
        <taxon>Viridiplantae</taxon>
        <taxon>Streptophyta</taxon>
        <taxon>Embryophyta</taxon>
        <taxon>Tracheophyta</taxon>
        <taxon>Spermatophyta</taxon>
        <taxon>Magnoliopsida</taxon>
        <taxon>eudicotyledons</taxon>
        <taxon>Gunneridae</taxon>
        <taxon>Pentapetalae</taxon>
        <taxon>Caryophyllales</taxon>
        <taxon>Caryophyllaceae</taxon>
        <taxon>Caryophylleae</taxon>
        <taxon>Saponaria</taxon>
    </lineage>
</organism>
<reference evidence="3" key="1">
    <citation type="submission" date="2024-03" db="EMBL/GenBank/DDBJ databases">
        <title>WGS assembly of Saponaria officinalis var. Norfolk2.</title>
        <authorList>
            <person name="Jenkins J."/>
            <person name="Shu S."/>
            <person name="Grimwood J."/>
            <person name="Barry K."/>
            <person name="Goodstein D."/>
            <person name="Schmutz J."/>
            <person name="Leebens-Mack J."/>
            <person name="Osbourn A."/>
        </authorList>
    </citation>
    <scope>NUCLEOTIDE SEQUENCE [LARGE SCALE GENOMIC DNA]</scope>
    <source>
        <strain evidence="3">JIC</strain>
    </source>
</reference>
<proteinExistence type="predicted"/>
<keyword evidence="2" id="KW-1133">Transmembrane helix</keyword>
<comment type="caution">
    <text evidence="3">The sequence shown here is derived from an EMBL/GenBank/DDBJ whole genome shotgun (WGS) entry which is preliminary data.</text>
</comment>
<feature type="region of interest" description="Disordered" evidence="1">
    <location>
        <begin position="1"/>
        <end position="49"/>
    </location>
</feature>
<accession>A0AAW1J5Q8</accession>
<evidence type="ECO:0000313" key="3">
    <source>
        <dbReference type="EMBL" id="KAK9698633.1"/>
    </source>
</evidence>
<gene>
    <name evidence="3" type="ORF">RND81_08G119500</name>
</gene>
<dbReference type="EMBL" id="JBDFQZ010000008">
    <property type="protein sequence ID" value="KAK9698633.1"/>
    <property type="molecule type" value="Genomic_DNA"/>
</dbReference>
<dbReference type="AlphaFoldDB" id="A0AAW1J5Q8"/>
<feature type="transmembrane region" description="Helical" evidence="2">
    <location>
        <begin position="89"/>
        <end position="110"/>
    </location>
</feature>
<feature type="compositionally biased region" description="Pro residues" evidence="1">
    <location>
        <begin position="8"/>
        <end position="19"/>
    </location>
</feature>
<name>A0AAW1J5Q8_SAPOF</name>
<sequence>MPRRPPLPRRPLQAPPPAARPASRCTPRRPPTACLPPAARPAARRPPTRRSLFRHHAPSFFFPDLKKEVVFPDLLSFSFFFFSSDGGDYVARVVVVLVLSFLFYFIFFIFRSEKSGSVVVKMRGRRGGGGLGVRACEWLWDCCIPPIYSLC</sequence>
<keyword evidence="2" id="KW-0472">Membrane</keyword>